<evidence type="ECO:0000256" key="1">
    <source>
        <dbReference type="SAM" id="Phobius"/>
    </source>
</evidence>
<feature type="transmembrane region" description="Helical" evidence="1">
    <location>
        <begin position="48"/>
        <end position="74"/>
    </location>
</feature>
<feature type="transmembrane region" description="Helical" evidence="1">
    <location>
        <begin position="129"/>
        <end position="149"/>
    </location>
</feature>
<gene>
    <name evidence="2" type="ORF">HJG60_008374</name>
</gene>
<protein>
    <submittedName>
        <fullName evidence="2">Uncharacterized protein</fullName>
    </submittedName>
</protein>
<keyword evidence="1" id="KW-0812">Transmembrane</keyword>
<keyword evidence="1" id="KW-1133">Transmembrane helix</keyword>
<proteinExistence type="predicted"/>
<reference evidence="2 3" key="1">
    <citation type="journal article" date="2020" name="Nature">
        <title>Six reference-quality genomes reveal evolution of bat adaptations.</title>
        <authorList>
            <person name="Jebb D."/>
            <person name="Huang Z."/>
            <person name="Pippel M."/>
            <person name="Hughes G.M."/>
            <person name="Lavrichenko K."/>
            <person name="Devanna P."/>
            <person name="Winkler S."/>
            <person name="Jermiin L.S."/>
            <person name="Skirmuntt E.C."/>
            <person name="Katzourakis A."/>
            <person name="Burkitt-Gray L."/>
            <person name="Ray D.A."/>
            <person name="Sullivan K.A.M."/>
            <person name="Roscito J.G."/>
            <person name="Kirilenko B.M."/>
            <person name="Davalos L.M."/>
            <person name="Corthals A.P."/>
            <person name="Power M.L."/>
            <person name="Jones G."/>
            <person name="Ransome R.D."/>
            <person name="Dechmann D.K.N."/>
            <person name="Locatelli A.G."/>
            <person name="Puechmaille S.J."/>
            <person name="Fedrigo O."/>
            <person name="Jarvis E.D."/>
            <person name="Hiller M."/>
            <person name="Vernes S.C."/>
            <person name="Myers E.W."/>
            <person name="Teeling E.C."/>
        </authorList>
    </citation>
    <scope>NUCLEOTIDE SEQUENCE [LARGE SCALE GENOMIC DNA]</scope>
    <source>
        <strain evidence="2">Bat1K_MPI-CBG_1</strain>
    </source>
</reference>
<organism evidence="2 3">
    <name type="scientific">Phyllostomus discolor</name>
    <name type="common">pale spear-nosed bat</name>
    <dbReference type="NCBI Taxonomy" id="89673"/>
    <lineage>
        <taxon>Eukaryota</taxon>
        <taxon>Metazoa</taxon>
        <taxon>Chordata</taxon>
        <taxon>Craniata</taxon>
        <taxon>Vertebrata</taxon>
        <taxon>Euteleostomi</taxon>
        <taxon>Mammalia</taxon>
        <taxon>Eutheria</taxon>
        <taxon>Laurasiatheria</taxon>
        <taxon>Chiroptera</taxon>
        <taxon>Yangochiroptera</taxon>
        <taxon>Phyllostomidae</taxon>
        <taxon>Phyllostominae</taxon>
        <taxon>Phyllostomus</taxon>
    </lineage>
</organism>
<accession>A0A833Z4H0</accession>
<feature type="transmembrane region" description="Helical" evidence="1">
    <location>
        <begin position="86"/>
        <end position="109"/>
    </location>
</feature>
<evidence type="ECO:0000313" key="2">
    <source>
        <dbReference type="EMBL" id="KAF6086168.1"/>
    </source>
</evidence>
<dbReference type="AlphaFoldDB" id="A0A833Z4H0"/>
<comment type="caution">
    <text evidence="2">The sequence shown here is derived from an EMBL/GenBank/DDBJ whole genome shotgun (WGS) entry which is preliminary data.</text>
</comment>
<sequence length="166" mass="18057">MNMQTFMMRLLPSVLTSSLSGIQVNPTSKTFSQSVSFYLYRYRPNTSTIFWASVNSFLIGFPASTLAPVLHSTARVTGSIKHKSDLIASLLATLPRLLIALGITPLLAYRALGGNPDHLLNLASHLSPSSLITLAFFLFLKHIGFALVLKGSSQIFPLPGILFSSF</sequence>
<evidence type="ECO:0000313" key="3">
    <source>
        <dbReference type="Proteomes" id="UP000664940"/>
    </source>
</evidence>
<dbReference type="EMBL" id="JABVXQ010000011">
    <property type="protein sequence ID" value="KAF6086168.1"/>
    <property type="molecule type" value="Genomic_DNA"/>
</dbReference>
<name>A0A833Z4H0_9CHIR</name>
<dbReference type="Proteomes" id="UP000664940">
    <property type="component" value="Unassembled WGS sequence"/>
</dbReference>
<keyword evidence="1" id="KW-0472">Membrane</keyword>